<evidence type="ECO:0000313" key="3">
    <source>
        <dbReference type="Proteomes" id="UP001235133"/>
    </source>
</evidence>
<accession>A0ABU0YYM5</accession>
<evidence type="ECO:0000313" key="2">
    <source>
        <dbReference type="EMBL" id="MDQ7877438.1"/>
    </source>
</evidence>
<keyword evidence="1" id="KW-1133">Transmembrane helix</keyword>
<evidence type="ECO:0000256" key="1">
    <source>
        <dbReference type="SAM" id="Phobius"/>
    </source>
</evidence>
<evidence type="ECO:0008006" key="4">
    <source>
        <dbReference type="Google" id="ProtNLM"/>
    </source>
</evidence>
<comment type="caution">
    <text evidence="2">The sequence shown here is derived from an EMBL/GenBank/DDBJ whole genome shotgun (WGS) entry which is preliminary data.</text>
</comment>
<keyword evidence="1" id="KW-0472">Membrane</keyword>
<keyword evidence="3" id="KW-1185">Reference proteome</keyword>
<keyword evidence="1" id="KW-0812">Transmembrane</keyword>
<gene>
    <name evidence="2" type="ORF">Q9R08_05550</name>
</gene>
<dbReference type="EMBL" id="JAVFWO010000002">
    <property type="protein sequence ID" value="MDQ7877438.1"/>
    <property type="molecule type" value="Genomic_DNA"/>
</dbReference>
<dbReference type="RefSeq" id="WP_308866880.1">
    <property type="nucleotide sequence ID" value="NZ_JAVFWO010000002.1"/>
</dbReference>
<protein>
    <recommendedName>
        <fullName evidence="4">DUF4190 domain-containing protein</fullName>
    </recommendedName>
</protein>
<name>A0ABU0YYM5_9MICO</name>
<feature type="transmembrane region" description="Helical" evidence="1">
    <location>
        <begin position="70"/>
        <end position="97"/>
    </location>
</feature>
<organism evidence="2 3">
    <name type="scientific">Microbacterium psychrotolerans</name>
    <dbReference type="NCBI Taxonomy" id="3068321"/>
    <lineage>
        <taxon>Bacteria</taxon>
        <taxon>Bacillati</taxon>
        <taxon>Actinomycetota</taxon>
        <taxon>Actinomycetes</taxon>
        <taxon>Micrococcales</taxon>
        <taxon>Microbacteriaceae</taxon>
        <taxon>Microbacterium</taxon>
    </lineage>
</organism>
<sequence>MSTLAGDDTANTDVPSSTDFVAVPGGSDPFRVFGIVGFVLSLFAILNFAGLVISIIALVRSRRAGFRNRFALAGVVVAGLGVLLTLVIVAVAGGALVDAAQTCARLGDGVHTIGNATYSCAPGSFYVSYPR</sequence>
<feature type="transmembrane region" description="Helical" evidence="1">
    <location>
        <begin position="32"/>
        <end position="58"/>
    </location>
</feature>
<dbReference type="Proteomes" id="UP001235133">
    <property type="component" value="Unassembled WGS sequence"/>
</dbReference>
<reference evidence="2 3" key="1">
    <citation type="submission" date="2023-08" db="EMBL/GenBank/DDBJ databases">
        <title>Microbacterium psychrotolerans sp. nov., a psychrotolerant bacterium isolated from soil in Heilongjiang Province, China.</title>
        <authorList>
            <person name="An P."/>
            <person name="Zhao D."/>
            <person name="Xiang H."/>
        </authorList>
    </citation>
    <scope>NUCLEOTIDE SEQUENCE [LARGE SCALE GENOMIC DNA]</scope>
    <source>
        <strain evidence="2 3">QXD-8</strain>
    </source>
</reference>
<proteinExistence type="predicted"/>